<dbReference type="RefSeq" id="WP_252852521.1">
    <property type="nucleotide sequence ID" value="NZ_JAMXLR010000036.1"/>
</dbReference>
<name>A0A9X2FDN7_9BACT</name>
<organism evidence="2 3">
    <name type="scientific">Aeoliella straminimaris</name>
    <dbReference type="NCBI Taxonomy" id="2954799"/>
    <lineage>
        <taxon>Bacteria</taxon>
        <taxon>Pseudomonadati</taxon>
        <taxon>Planctomycetota</taxon>
        <taxon>Planctomycetia</taxon>
        <taxon>Pirellulales</taxon>
        <taxon>Lacipirellulaceae</taxon>
        <taxon>Aeoliella</taxon>
    </lineage>
</organism>
<sequence length="184" mass="20840">MTTEKQERYQQVLATARQLAERDLDWVTFFREVLGIEGVVRKAFPTFEDLTEFEKSDEYDAIQHILVKLREKKGTNDSDSEPTRVITVRLPKSMHEYLRTEAHDLRTSMNKLCISKLLQVVEQDMIPAEKSAPARRRTAPAPQPVQQPSISSTPPQSTHTPSSASNNSPFTSSSNGISPLKTNW</sequence>
<evidence type="ECO:0008006" key="4">
    <source>
        <dbReference type="Google" id="ProtNLM"/>
    </source>
</evidence>
<protein>
    <recommendedName>
        <fullName evidence="4">Toxin-antitoxin system HicB family antitoxin</fullName>
    </recommendedName>
</protein>
<feature type="region of interest" description="Disordered" evidence="1">
    <location>
        <begin position="129"/>
        <end position="184"/>
    </location>
</feature>
<comment type="caution">
    <text evidence="2">The sequence shown here is derived from an EMBL/GenBank/DDBJ whole genome shotgun (WGS) entry which is preliminary data.</text>
</comment>
<dbReference type="AlphaFoldDB" id="A0A9X2FDN7"/>
<keyword evidence="3" id="KW-1185">Reference proteome</keyword>
<reference evidence="2" key="1">
    <citation type="submission" date="2022-06" db="EMBL/GenBank/DDBJ databases">
        <title>Aeoliella straminimaris, a novel planctomycete from sediments.</title>
        <authorList>
            <person name="Vitorino I.R."/>
            <person name="Lage O.M."/>
        </authorList>
    </citation>
    <scope>NUCLEOTIDE SEQUENCE</scope>
    <source>
        <strain evidence="2">ICT_H6.2</strain>
    </source>
</reference>
<evidence type="ECO:0000313" key="2">
    <source>
        <dbReference type="EMBL" id="MCO6044419.1"/>
    </source>
</evidence>
<proteinExistence type="predicted"/>
<feature type="compositionally biased region" description="Low complexity" evidence="1">
    <location>
        <begin position="144"/>
        <end position="175"/>
    </location>
</feature>
<evidence type="ECO:0000313" key="3">
    <source>
        <dbReference type="Proteomes" id="UP001155241"/>
    </source>
</evidence>
<evidence type="ECO:0000256" key="1">
    <source>
        <dbReference type="SAM" id="MobiDB-lite"/>
    </source>
</evidence>
<gene>
    <name evidence="2" type="ORF">NG895_10925</name>
</gene>
<accession>A0A9X2FDN7</accession>
<dbReference type="Proteomes" id="UP001155241">
    <property type="component" value="Unassembled WGS sequence"/>
</dbReference>
<dbReference type="EMBL" id="JAMXLR010000036">
    <property type="protein sequence ID" value="MCO6044419.1"/>
    <property type="molecule type" value="Genomic_DNA"/>
</dbReference>